<dbReference type="Proteomes" id="UP001159042">
    <property type="component" value="Unassembled WGS sequence"/>
</dbReference>
<evidence type="ECO:0000256" key="2">
    <source>
        <dbReference type="ARBA" id="ARBA00005241"/>
    </source>
</evidence>
<dbReference type="Pfam" id="PF12832">
    <property type="entry name" value="MFS_1_like"/>
    <property type="match status" value="1"/>
</dbReference>
<evidence type="ECO:0000256" key="5">
    <source>
        <dbReference type="ARBA" id="ARBA00023136"/>
    </source>
</evidence>
<evidence type="ECO:0000256" key="6">
    <source>
        <dbReference type="SAM" id="Phobius"/>
    </source>
</evidence>
<evidence type="ECO:0000256" key="1">
    <source>
        <dbReference type="ARBA" id="ARBA00004141"/>
    </source>
</evidence>
<protein>
    <recommendedName>
        <fullName evidence="7">Major facilitator superfamily associated domain-containing protein</fullName>
    </recommendedName>
</protein>
<name>A0AAV8WH85_9CUCU</name>
<gene>
    <name evidence="8" type="ORF">NQ315_001263</name>
</gene>
<dbReference type="CDD" id="cd17335">
    <property type="entry name" value="MFS_MFSD6"/>
    <property type="match status" value="1"/>
</dbReference>
<feature type="transmembrane region" description="Helical" evidence="6">
    <location>
        <begin position="529"/>
        <end position="550"/>
    </location>
</feature>
<proteinExistence type="inferred from homology"/>
<comment type="subcellular location">
    <subcellularLocation>
        <location evidence="1">Membrane</location>
        <topology evidence="1">Multi-pass membrane protein</topology>
    </subcellularLocation>
</comment>
<keyword evidence="9" id="KW-1185">Reference proteome</keyword>
<feature type="transmembrane region" description="Helical" evidence="6">
    <location>
        <begin position="442"/>
        <end position="462"/>
    </location>
</feature>
<dbReference type="PANTHER" id="PTHR16172:SF30">
    <property type="entry name" value="SUGAR BABY, ISOFORM C"/>
    <property type="match status" value="1"/>
</dbReference>
<accession>A0AAV8WH85</accession>
<dbReference type="GO" id="GO:0016020">
    <property type="term" value="C:membrane"/>
    <property type="evidence" value="ECO:0007669"/>
    <property type="project" value="UniProtKB-SubCell"/>
</dbReference>
<evidence type="ECO:0000259" key="7">
    <source>
        <dbReference type="Pfam" id="PF12832"/>
    </source>
</evidence>
<sequence length="586" mass="64855">MKMRKIVINKQLVPMKGHYFLWNAGTGPVVPYLSTYARQLGFSSVVVGLIYTILPICGMVAKPVFGAIADRYHCQKKIFLAAQLFTAVAFIAVFYSPALPIERVVHFSCADSEAVFNTYPGSQADECTIADIQAKGSTERCRLDCEANSTIWATVCEQWNAPQYCSASNQTTRLRFTAEVASSLTELFNGTVVFRVENVSLPDSDWVRPLCPNRAISTSCSVDCDSYDLNDIIGRPGVDDGEVYGLYQFWVFLMLMILGWLGQAVVVSVGDAICFEMLGDKPNRYGYQRLYGSLGWGIFSFLAGIMIDALSDGRAQKNYISAFYMAAAFLVLDFGVSSRLQYTQKKLVTNIVRDVGRLLVDVRIVVYLIWCITVGLCTGLIWQFLFWLIEDLAKAQGCDSVSVVKTLQGVVQAIQCLGGELPFFFLSGWILKKLGHVHTMSLVLFVLGVRLILHSIIVNPWWILPVEFLNGLTFGLFFACMASYASIVAPPGTEATMQGMVGAVFEGIGVSVGSFVAGLSYQVYKGLTFRYFGFGSLAMCVLHIFVQYLLKFKGNSSENVKAIYSAPQDTLEKVQEEDQQELTLVD</sequence>
<feature type="transmembrane region" description="Helical" evidence="6">
    <location>
        <begin position="78"/>
        <end position="98"/>
    </location>
</feature>
<dbReference type="Gene3D" id="1.20.1250.20">
    <property type="entry name" value="MFS general substrate transporter like domains"/>
    <property type="match status" value="3"/>
</dbReference>
<dbReference type="InterPro" id="IPR036259">
    <property type="entry name" value="MFS_trans_sf"/>
</dbReference>
<feature type="domain" description="Major facilitator superfamily associated" evidence="7">
    <location>
        <begin position="14"/>
        <end position="529"/>
    </location>
</feature>
<keyword evidence="3 6" id="KW-0812">Transmembrane</keyword>
<dbReference type="InterPro" id="IPR024989">
    <property type="entry name" value="MFS_assoc_dom"/>
</dbReference>
<comment type="caution">
    <text evidence="8">The sequence shown here is derived from an EMBL/GenBank/DDBJ whole genome shotgun (WGS) entry which is preliminary data.</text>
</comment>
<feature type="transmembrane region" description="Helical" evidence="6">
    <location>
        <begin position="20"/>
        <end position="37"/>
    </location>
</feature>
<comment type="similarity">
    <text evidence="2">Belongs to the major facilitator superfamily. MFSD6 family.</text>
</comment>
<evidence type="ECO:0000256" key="3">
    <source>
        <dbReference type="ARBA" id="ARBA00022692"/>
    </source>
</evidence>
<keyword evidence="4 6" id="KW-1133">Transmembrane helix</keyword>
<dbReference type="EMBL" id="JANEYG010000002">
    <property type="protein sequence ID" value="KAJ8925091.1"/>
    <property type="molecule type" value="Genomic_DNA"/>
</dbReference>
<feature type="transmembrane region" description="Helical" evidence="6">
    <location>
        <begin position="501"/>
        <end position="523"/>
    </location>
</feature>
<dbReference type="PANTHER" id="PTHR16172">
    <property type="entry name" value="MAJOR FACILITATOR SUPERFAMILY DOMAIN-CONTAINING PROTEIN 6-LIKE"/>
    <property type="match status" value="1"/>
</dbReference>
<evidence type="ECO:0000313" key="8">
    <source>
        <dbReference type="EMBL" id="KAJ8925091.1"/>
    </source>
</evidence>
<dbReference type="SUPFAM" id="SSF103473">
    <property type="entry name" value="MFS general substrate transporter"/>
    <property type="match status" value="1"/>
</dbReference>
<feature type="transmembrane region" description="Helical" evidence="6">
    <location>
        <begin position="319"/>
        <end position="336"/>
    </location>
</feature>
<keyword evidence="5 6" id="KW-0472">Membrane</keyword>
<reference evidence="8 9" key="1">
    <citation type="journal article" date="2023" name="Insect Mol. Biol.">
        <title>Genome sequencing provides insights into the evolution of gene families encoding plant cell wall-degrading enzymes in longhorned beetles.</title>
        <authorList>
            <person name="Shin N.R."/>
            <person name="Okamura Y."/>
            <person name="Kirsch R."/>
            <person name="Pauchet Y."/>
        </authorList>
    </citation>
    <scope>NUCLEOTIDE SEQUENCE [LARGE SCALE GENOMIC DNA]</scope>
    <source>
        <strain evidence="8">EAD_L_NR</strain>
    </source>
</reference>
<feature type="transmembrane region" description="Helical" evidence="6">
    <location>
        <begin position="249"/>
        <end position="278"/>
    </location>
</feature>
<organism evidence="8 9">
    <name type="scientific">Exocentrus adspersus</name>
    <dbReference type="NCBI Taxonomy" id="1586481"/>
    <lineage>
        <taxon>Eukaryota</taxon>
        <taxon>Metazoa</taxon>
        <taxon>Ecdysozoa</taxon>
        <taxon>Arthropoda</taxon>
        <taxon>Hexapoda</taxon>
        <taxon>Insecta</taxon>
        <taxon>Pterygota</taxon>
        <taxon>Neoptera</taxon>
        <taxon>Endopterygota</taxon>
        <taxon>Coleoptera</taxon>
        <taxon>Polyphaga</taxon>
        <taxon>Cucujiformia</taxon>
        <taxon>Chrysomeloidea</taxon>
        <taxon>Cerambycidae</taxon>
        <taxon>Lamiinae</taxon>
        <taxon>Acanthocinini</taxon>
        <taxon>Exocentrus</taxon>
    </lineage>
</organism>
<feature type="transmembrane region" description="Helical" evidence="6">
    <location>
        <begin position="364"/>
        <end position="389"/>
    </location>
</feature>
<feature type="transmembrane region" description="Helical" evidence="6">
    <location>
        <begin position="43"/>
        <end position="66"/>
    </location>
</feature>
<feature type="transmembrane region" description="Helical" evidence="6">
    <location>
        <begin position="290"/>
        <end position="307"/>
    </location>
</feature>
<dbReference type="AlphaFoldDB" id="A0AAV8WH85"/>
<evidence type="ECO:0000256" key="4">
    <source>
        <dbReference type="ARBA" id="ARBA00022989"/>
    </source>
</evidence>
<evidence type="ECO:0000313" key="9">
    <source>
        <dbReference type="Proteomes" id="UP001159042"/>
    </source>
</evidence>
<dbReference type="InterPro" id="IPR051717">
    <property type="entry name" value="MFS_MFSD6"/>
</dbReference>
<feature type="transmembrane region" description="Helical" evidence="6">
    <location>
        <begin position="468"/>
        <end position="489"/>
    </location>
</feature>